<evidence type="ECO:0000313" key="4">
    <source>
        <dbReference type="Proteomes" id="UP000658202"/>
    </source>
</evidence>
<accession>A0A420DE26</accession>
<keyword evidence="4" id="KW-1185">Reference proteome</keyword>
<reference evidence="2 3" key="2">
    <citation type="submission" date="2018-09" db="EMBL/GenBank/DDBJ databases">
        <title>Genomic Encyclopedia of Archaeal and Bacterial Type Strains, Phase II (KMG-II): from individual species to whole genera.</title>
        <authorList>
            <person name="Goeker M."/>
        </authorList>
    </citation>
    <scope>NUCLEOTIDE SEQUENCE [LARGE SCALE GENOMIC DNA]</scope>
    <source>
        <strain evidence="2 3">DSM 27620</strain>
    </source>
</reference>
<reference evidence="4" key="3">
    <citation type="journal article" date="2019" name="Int. J. Syst. Evol. Microbiol.">
        <title>The Global Catalogue of Microorganisms (GCM) 10K type strain sequencing project: providing services to taxonomists for standard genome sequencing and annotation.</title>
        <authorList>
            <consortium name="The Broad Institute Genomics Platform"/>
            <consortium name="The Broad Institute Genome Sequencing Center for Infectious Disease"/>
            <person name="Wu L."/>
            <person name="Ma J."/>
        </authorList>
    </citation>
    <scope>NUCLEOTIDE SEQUENCE [LARGE SCALE GENOMIC DNA]</scope>
    <source>
        <strain evidence="4">CCM 8490</strain>
    </source>
</reference>
<dbReference type="EMBL" id="RAQH01000001">
    <property type="protein sequence ID" value="RKE90036.1"/>
    <property type="molecule type" value="Genomic_DNA"/>
</dbReference>
<dbReference type="EMBL" id="BMCW01000001">
    <property type="protein sequence ID" value="GGG47229.1"/>
    <property type="molecule type" value="Genomic_DNA"/>
</dbReference>
<evidence type="ECO:0000313" key="2">
    <source>
        <dbReference type="EMBL" id="RKE90036.1"/>
    </source>
</evidence>
<name>A0A420DE26_9FLAO</name>
<dbReference type="RefSeq" id="WP_221408284.1">
    <property type="nucleotide sequence ID" value="NZ_BMCW01000001.1"/>
</dbReference>
<reference evidence="1" key="4">
    <citation type="submission" date="2024-05" db="EMBL/GenBank/DDBJ databases">
        <authorList>
            <person name="Sun Q."/>
            <person name="Sedlacek I."/>
        </authorList>
    </citation>
    <scope>NUCLEOTIDE SEQUENCE</scope>
    <source>
        <strain evidence="1">CCM 8490</strain>
    </source>
</reference>
<dbReference type="Proteomes" id="UP000658202">
    <property type="component" value="Unassembled WGS sequence"/>
</dbReference>
<gene>
    <name evidence="2" type="ORF">BXY58_0621</name>
    <name evidence="1" type="ORF">GCM10007332_05930</name>
</gene>
<organism evidence="2 3">
    <name type="scientific">Epilithonimonas arachidiradicis</name>
    <dbReference type="NCBI Taxonomy" id="1617282"/>
    <lineage>
        <taxon>Bacteria</taxon>
        <taxon>Pseudomonadati</taxon>
        <taxon>Bacteroidota</taxon>
        <taxon>Flavobacteriia</taxon>
        <taxon>Flavobacteriales</taxon>
        <taxon>Weeksellaceae</taxon>
        <taxon>Chryseobacterium group</taxon>
        <taxon>Epilithonimonas</taxon>
    </lineage>
</organism>
<sequence>MDALIITIGVICLAGGFCLGALVVSYCENTAPHLVEMEDSYQPIETVCLDDFDNSAKPLIKYLAENHHPHTTVIVTNNNAQLLEGITSTGEITEFLKD</sequence>
<evidence type="ECO:0000313" key="1">
    <source>
        <dbReference type="EMBL" id="GGG47229.1"/>
    </source>
</evidence>
<comment type="caution">
    <text evidence="2">The sequence shown here is derived from an EMBL/GenBank/DDBJ whole genome shotgun (WGS) entry which is preliminary data.</text>
</comment>
<dbReference type="Proteomes" id="UP000285906">
    <property type="component" value="Unassembled WGS sequence"/>
</dbReference>
<reference evidence="1" key="1">
    <citation type="journal article" date="2014" name="Int. J. Syst. Evol. Microbiol.">
        <title>Complete genome of a new Firmicutes species belonging to the dominant human colonic microbiota ('Ruminococcus bicirculans') reveals two chromosomes and a selective capacity to utilize plant glucans.</title>
        <authorList>
            <consortium name="NISC Comparative Sequencing Program"/>
            <person name="Wegmann U."/>
            <person name="Louis P."/>
            <person name="Goesmann A."/>
            <person name="Henrissat B."/>
            <person name="Duncan S.H."/>
            <person name="Flint H.J."/>
        </authorList>
    </citation>
    <scope>NUCLEOTIDE SEQUENCE</scope>
    <source>
        <strain evidence="1">CCM 8490</strain>
    </source>
</reference>
<proteinExistence type="predicted"/>
<protein>
    <submittedName>
        <fullName evidence="2">Uncharacterized protein</fullName>
    </submittedName>
</protein>
<evidence type="ECO:0000313" key="3">
    <source>
        <dbReference type="Proteomes" id="UP000285906"/>
    </source>
</evidence>
<dbReference type="AlphaFoldDB" id="A0A420DE26"/>